<dbReference type="InterPro" id="IPR007390">
    <property type="entry name" value="Spore_V_R"/>
</dbReference>
<protein>
    <submittedName>
        <fullName evidence="3">Stage V sporulation protein R</fullName>
    </submittedName>
</protein>
<organism evidence="3 4">
    <name type="scientific">Clostridium paraputrificum</name>
    <dbReference type="NCBI Taxonomy" id="29363"/>
    <lineage>
        <taxon>Bacteria</taxon>
        <taxon>Bacillati</taxon>
        <taxon>Bacillota</taxon>
        <taxon>Clostridia</taxon>
        <taxon>Eubacteriales</taxon>
        <taxon>Clostridiaceae</taxon>
        <taxon>Clostridium</taxon>
    </lineage>
</organism>
<accession>A0A1B8RKF1</accession>
<dbReference type="PANTHER" id="PTHR30029:SF2">
    <property type="entry name" value="STAGE V SPORULATION PROTEIN R"/>
    <property type="match status" value="1"/>
</dbReference>
<dbReference type="Pfam" id="PF24755">
    <property type="entry name" value="SpoVR_C"/>
    <property type="match status" value="1"/>
</dbReference>
<dbReference type="RefSeq" id="WP_065254843.1">
    <property type="nucleotide sequence ID" value="NZ_JAQLHL010000019.1"/>
</dbReference>
<gene>
    <name evidence="3" type="ORF">CP373A1_16445</name>
</gene>
<dbReference type="Pfam" id="PF04293">
    <property type="entry name" value="SpoVR"/>
    <property type="match status" value="1"/>
</dbReference>
<keyword evidence="4" id="KW-1185">Reference proteome</keyword>
<name>A0A1B8RKF1_9CLOT</name>
<sequence length="460" mass="54390">MEYVLKDLIEWNEVIESKAKELGLNFYPQEFEIIGFNEMLGYEAYVGMPSRYPHWSFGKSYEKNKTLYSFNLTGLPYEMVINSNPCLAYLMRENTLPLQILTMAHVYGHNDFFKNNRLFKEGTRAKLALEMFKLDGEIIREYINAPGIGYEKVERILDAAHAIRYNIGRVIGRKEITDEEIRKNRIDDYKKAIENKSILDMDMVIEEPILDKIPLEPYDDVVGFIIKYGKLEEWEKDIVRIVKRETEYFMPQIETKTMNEGWASYWHYNILKSLDLPEGLHFEFLKRHNDVVAPILGGLNPYYVGFKMFEDIERRYGKDKIFEVRDMERDASFIRRYLTQELCEELNLFQYGKKSFDYVIEEVSDEGGWKEIRDNLAFTAGLGSIPYIRVTDLNTRDLTLTLEHVYDGRELEATYAKETLKYVQQLWGYKVRLLTKNKDNKEFYINCDVDKKITVTESNK</sequence>
<comment type="caution">
    <text evidence="3">The sequence shown here is derived from an EMBL/GenBank/DDBJ whole genome shotgun (WGS) entry which is preliminary data.</text>
</comment>
<feature type="domain" description="SpoVR-like C-terminal" evidence="2">
    <location>
        <begin position="386"/>
        <end position="437"/>
    </location>
</feature>
<evidence type="ECO:0000313" key="4">
    <source>
        <dbReference type="Proteomes" id="UP000092714"/>
    </source>
</evidence>
<dbReference type="PANTHER" id="PTHR30029">
    <property type="entry name" value="STAGE V SPORULATION PROTEIN R"/>
    <property type="match status" value="1"/>
</dbReference>
<feature type="domain" description="SpoVR protein-like N-terminal" evidence="1">
    <location>
        <begin position="4"/>
        <end position="382"/>
    </location>
</feature>
<evidence type="ECO:0000313" key="3">
    <source>
        <dbReference type="EMBL" id="OBY09339.1"/>
    </source>
</evidence>
<dbReference type="EMBL" id="MAPZ01000035">
    <property type="protein sequence ID" value="OBY09339.1"/>
    <property type="molecule type" value="Genomic_DNA"/>
</dbReference>
<dbReference type="eggNOG" id="COG2719">
    <property type="taxonomic scope" value="Bacteria"/>
</dbReference>
<evidence type="ECO:0000259" key="1">
    <source>
        <dbReference type="Pfam" id="PF04293"/>
    </source>
</evidence>
<dbReference type="AlphaFoldDB" id="A0A1B8RKF1"/>
<dbReference type="InterPro" id="IPR057008">
    <property type="entry name" value="SpoVR-like_C"/>
</dbReference>
<dbReference type="OrthoDB" id="9784270at2"/>
<reference evidence="3 4" key="1">
    <citation type="submission" date="2016-06" db="EMBL/GenBank/DDBJ databases">
        <authorList>
            <person name="Kjaerup R.B."/>
            <person name="Dalgaard T.S."/>
            <person name="Juul-Madsen H.R."/>
        </authorList>
    </citation>
    <scope>NUCLEOTIDE SEQUENCE [LARGE SCALE GENOMIC DNA]</scope>
    <source>
        <strain evidence="3 4">373-A1</strain>
    </source>
</reference>
<proteinExistence type="predicted"/>
<evidence type="ECO:0000259" key="2">
    <source>
        <dbReference type="Pfam" id="PF24755"/>
    </source>
</evidence>
<dbReference type="Proteomes" id="UP000092714">
    <property type="component" value="Unassembled WGS sequence"/>
</dbReference>
<dbReference type="InterPro" id="IPR056174">
    <property type="entry name" value="SpoVR_N"/>
</dbReference>